<dbReference type="Pfam" id="PF26107">
    <property type="entry name" value="BrxR_CTD"/>
    <property type="match status" value="1"/>
</dbReference>
<dbReference type="Pfam" id="PF13280">
    <property type="entry name" value="WYL"/>
    <property type="match status" value="1"/>
</dbReference>
<evidence type="ECO:0000313" key="4">
    <source>
        <dbReference type="EMBL" id="GJH41893.1"/>
    </source>
</evidence>
<accession>A0ABQ4VDZ8</accession>
<dbReference type="PANTHER" id="PTHR34580">
    <property type="match status" value="1"/>
</dbReference>
<dbReference type="PANTHER" id="PTHR34580:SF3">
    <property type="entry name" value="PROTEIN PAFB"/>
    <property type="match status" value="1"/>
</dbReference>
<dbReference type="PIRSF" id="PIRSF015558">
    <property type="entry name" value="Txn_reg_DeoR_prd"/>
    <property type="match status" value="1"/>
</dbReference>
<evidence type="ECO:0000259" key="1">
    <source>
        <dbReference type="Pfam" id="PF13280"/>
    </source>
</evidence>
<dbReference type="InterPro" id="IPR059019">
    <property type="entry name" value="WHD_CapW"/>
</dbReference>
<comment type="caution">
    <text evidence="4">The sequence shown here is derived from an EMBL/GenBank/DDBJ whole genome shotgun (WGS) entry which is preliminary data.</text>
</comment>
<evidence type="ECO:0000313" key="5">
    <source>
        <dbReference type="Proteomes" id="UP001052140"/>
    </source>
</evidence>
<dbReference type="InterPro" id="IPR059020">
    <property type="entry name" value="CapW_CTD"/>
</dbReference>
<proteinExistence type="predicted"/>
<feature type="domain" description="DNA-binding transcriptional repressor CapW winged helix-turn-helix" evidence="3">
    <location>
        <begin position="13"/>
        <end position="86"/>
    </location>
</feature>
<name>A0ABQ4VDZ8_9PAST</name>
<dbReference type="RefSeq" id="WP_191135079.1">
    <property type="nucleotide sequence ID" value="NZ_BPUX01000001.1"/>
</dbReference>
<dbReference type="InterPro" id="IPR016634">
    <property type="entry name" value="CapW-like"/>
</dbReference>
<organism evidence="4 5">
    <name type="scientific">Pasteurella canis</name>
    <dbReference type="NCBI Taxonomy" id="753"/>
    <lineage>
        <taxon>Bacteria</taxon>
        <taxon>Pseudomonadati</taxon>
        <taxon>Pseudomonadota</taxon>
        <taxon>Gammaproteobacteria</taxon>
        <taxon>Pasteurellales</taxon>
        <taxon>Pasteurellaceae</taxon>
        <taxon>Pasteurella</taxon>
    </lineage>
</organism>
<dbReference type="Proteomes" id="UP001052140">
    <property type="component" value="Unassembled WGS sequence"/>
</dbReference>
<dbReference type="EMBL" id="BPUX01000001">
    <property type="protein sequence ID" value="GJH41893.1"/>
    <property type="molecule type" value="Genomic_DNA"/>
</dbReference>
<evidence type="ECO:0008006" key="6">
    <source>
        <dbReference type="Google" id="ProtNLM"/>
    </source>
</evidence>
<evidence type="ECO:0000259" key="2">
    <source>
        <dbReference type="Pfam" id="PF26107"/>
    </source>
</evidence>
<dbReference type="InterPro" id="IPR026881">
    <property type="entry name" value="WYL_dom"/>
</dbReference>
<dbReference type="PROSITE" id="PS52050">
    <property type="entry name" value="WYL"/>
    <property type="match status" value="1"/>
</dbReference>
<dbReference type="InterPro" id="IPR051534">
    <property type="entry name" value="CBASS_pafABC_assoc_protein"/>
</dbReference>
<feature type="domain" description="DNA-binding transcriptional repressor CapW C-terminal dimerisation" evidence="2">
    <location>
        <begin position="205"/>
        <end position="274"/>
    </location>
</feature>
<dbReference type="Pfam" id="PF26109">
    <property type="entry name" value="WHD_BrxR"/>
    <property type="match status" value="1"/>
</dbReference>
<evidence type="ECO:0000259" key="3">
    <source>
        <dbReference type="Pfam" id="PF26109"/>
    </source>
</evidence>
<keyword evidence="5" id="KW-1185">Reference proteome</keyword>
<reference evidence="4" key="1">
    <citation type="submission" date="2024-05" db="EMBL/GenBank/DDBJ databases">
        <title>Determining zoonotic pasteurella genome.</title>
        <authorList>
            <person name="Maeda T."/>
            <person name="Takahashi T."/>
            <person name="Yoshida H."/>
        </authorList>
    </citation>
    <scope>NUCLEOTIDE SEQUENCE</scope>
    <source>
        <strain evidence="4">PA42</strain>
    </source>
</reference>
<sequence>MSTMLQTITAMQKERLAHIEFLALFMGKVSRKDIMDRFDIKQAAATRDLSLYAKIAPDNLIYDPRVKYYIPSNQFKPRLNLSTNKCLNTLATGYGNYIESTNRLIDYIDTLYEPNLDITVCLIKAINQNKPVLIEYISKTGLSSRIICPFALINTSLRWHTRAYDRQTNKFKDFVINRIIQIKILDEPTFEQETSDKDEQWTSYINLELQVHPLKMEFKEMIEQEYQILNGVIIKEVRKAIAGYLLNSWRVDATSEAIHNRPDIYLHLKNANEIQKLGVNNLYLAENY</sequence>
<gene>
    <name evidence="4" type="ORF">PA42_00670</name>
</gene>
<feature type="domain" description="WYL" evidence="1">
    <location>
        <begin position="122"/>
        <end position="183"/>
    </location>
</feature>
<protein>
    <recommendedName>
        <fullName evidence="6">WYL domain-containing protein</fullName>
    </recommendedName>
</protein>
<dbReference type="GeneID" id="69686009"/>